<comment type="catalytic activity">
    <reaction evidence="1 7">
        <text>Cleavage of hydrophobic, N-terminal signal or leader sequences from secreted and periplasmic proteins.</text>
        <dbReference type="EC" id="3.4.21.89"/>
    </reaction>
</comment>
<keyword evidence="7" id="KW-0812">Transmembrane</keyword>
<dbReference type="PRINTS" id="PR00727">
    <property type="entry name" value="LEADERPTASE"/>
</dbReference>
<evidence type="ECO:0000256" key="6">
    <source>
        <dbReference type="PIRSR" id="PIRSR600223-1"/>
    </source>
</evidence>
<dbReference type="GO" id="GO:0005886">
    <property type="term" value="C:plasma membrane"/>
    <property type="evidence" value="ECO:0007669"/>
    <property type="project" value="UniProtKB-SubCell"/>
</dbReference>
<dbReference type="RefSeq" id="WP_021169638.1">
    <property type="nucleotide sequence ID" value="NZ_CTRP01000003.1"/>
</dbReference>
<dbReference type="InterPro" id="IPR019757">
    <property type="entry name" value="Pept_S26A_signal_pept_1_Lys-AS"/>
</dbReference>
<comment type="subcellular location">
    <subcellularLocation>
        <location evidence="2">Cell membrane</location>
        <topology evidence="2">Single-pass type II membrane protein</topology>
    </subcellularLocation>
    <subcellularLocation>
        <location evidence="7">Membrane</location>
        <topology evidence="7">Single-pass type II membrane protein</topology>
    </subcellularLocation>
</comment>
<dbReference type="EC" id="3.4.21.89" evidence="4 7"/>
<keyword evidence="7" id="KW-0472">Membrane</keyword>
<evidence type="ECO:0000259" key="8">
    <source>
        <dbReference type="Pfam" id="PF10502"/>
    </source>
</evidence>
<feature type="domain" description="Peptidase S26" evidence="8">
    <location>
        <begin position="8"/>
        <end position="186"/>
    </location>
</feature>
<dbReference type="GO" id="GO:0009003">
    <property type="term" value="F:signal peptidase activity"/>
    <property type="evidence" value="ECO:0007669"/>
    <property type="project" value="UniProtKB-EC"/>
</dbReference>
<dbReference type="NCBIfam" id="TIGR02227">
    <property type="entry name" value="sigpep_I_bact"/>
    <property type="match status" value="1"/>
</dbReference>
<sequence>MKLLKEIADWTYSLAIALAMAIVINAFVFQPTRVVGSSMEPNLHNNDYVFVSKLSHTFVGTPDYGDIVIIDSRVFRERGVKDDLADPVSTYLSVVKLAEIDTHIWIKRIIGKPGDTLEIKDGQVYRNGSVLDEPYIKEAMRTAAPKKVTVPSNQVYVLGDNRNNSSDSRYIGPVPLSHVLGKVVLVL</sequence>
<accession>A0A0U1KUK1</accession>
<keyword evidence="7" id="KW-0645">Protease</keyword>
<dbReference type="PANTHER" id="PTHR43390:SF1">
    <property type="entry name" value="CHLOROPLAST PROCESSING PEPTIDASE"/>
    <property type="match status" value="1"/>
</dbReference>
<evidence type="ECO:0000256" key="5">
    <source>
        <dbReference type="ARBA" id="ARBA00022801"/>
    </source>
</evidence>
<keyword evidence="7" id="KW-1133">Transmembrane helix</keyword>
<reference evidence="10" key="1">
    <citation type="submission" date="2015-03" db="EMBL/GenBank/DDBJ databases">
        <authorList>
            <person name="Nijsse Bart"/>
        </authorList>
    </citation>
    <scope>NUCLEOTIDE SEQUENCE [LARGE SCALE GENOMIC DNA]</scope>
</reference>
<keyword evidence="5 7" id="KW-0378">Hydrolase</keyword>
<dbReference type="CDD" id="cd06530">
    <property type="entry name" value="S26_SPase_I"/>
    <property type="match status" value="1"/>
</dbReference>
<dbReference type="Gene3D" id="2.10.109.10">
    <property type="entry name" value="Umud Fragment, subunit A"/>
    <property type="match status" value="1"/>
</dbReference>
<proteinExistence type="inferred from homology"/>
<feature type="active site" evidence="6">
    <location>
        <position position="38"/>
    </location>
</feature>
<dbReference type="InterPro" id="IPR019758">
    <property type="entry name" value="Pept_S26A_signal_pept_1_CS"/>
</dbReference>
<name>A0A0U1KUK1_9FIRM</name>
<evidence type="ECO:0000256" key="1">
    <source>
        <dbReference type="ARBA" id="ARBA00000677"/>
    </source>
</evidence>
<dbReference type="GO" id="GO:0006465">
    <property type="term" value="P:signal peptide processing"/>
    <property type="evidence" value="ECO:0007669"/>
    <property type="project" value="InterPro"/>
</dbReference>
<keyword evidence="10" id="KW-1185">Reference proteome</keyword>
<dbReference type="InterPro" id="IPR000223">
    <property type="entry name" value="Pept_S26A_signal_pept_1"/>
</dbReference>
<evidence type="ECO:0000256" key="7">
    <source>
        <dbReference type="RuleBase" id="RU362042"/>
    </source>
</evidence>
<evidence type="ECO:0000313" key="10">
    <source>
        <dbReference type="Proteomes" id="UP000049855"/>
    </source>
</evidence>
<evidence type="ECO:0000256" key="2">
    <source>
        <dbReference type="ARBA" id="ARBA00004401"/>
    </source>
</evidence>
<evidence type="ECO:0000256" key="3">
    <source>
        <dbReference type="ARBA" id="ARBA00009370"/>
    </source>
</evidence>
<dbReference type="Proteomes" id="UP000049855">
    <property type="component" value="Unassembled WGS sequence"/>
</dbReference>
<dbReference type="PROSITE" id="PS00760">
    <property type="entry name" value="SPASE_I_2"/>
    <property type="match status" value="1"/>
</dbReference>
<dbReference type="PROSITE" id="PS00761">
    <property type="entry name" value="SPASE_I_3"/>
    <property type="match status" value="1"/>
</dbReference>
<dbReference type="AlphaFoldDB" id="A0A0U1KUK1"/>
<gene>
    <name evidence="9" type="ORF">SpAn4DRAFT_1903</name>
</gene>
<dbReference type="EMBL" id="CTRP01000003">
    <property type="protein sequence ID" value="CQR70925.1"/>
    <property type="molecule type" value="Genomic_DNA"/>
</dbReference>
<feature type="active site" evidence="6">
    <location>
        <position position="107"/>
    </location>
</feature>
<feature type="transmembrane region" description="Helical" evidence="7">
    <location>
        <begin position="12"/>
        <end position="29"/>
    </location>
</feature>
<dbReference type="Pfam" id="PF10502">
    <property type="entry name" value="Peptidase_S26"/>
    <property type="match status" value="1"/>
</dbReference>
<dbReference type="GO" id="GO:0004252">
    <property type="term" value="F:serine-type endopeptidase activity"/>
    <property type="evidence" value="ECO:0007669"/>
    <property type="project" value="InterPro"/>
</dbReference>
<dbReference type="InterPro" id="IPR036286">
    <property type="entry name" value="LexA/Signal_pep-like_sf"/>
</dbReference>
<dbReference type="PANTHER" id="PTHR43390">
    <property type="entry name" value="SIGNAL PEPTIDASE I"/>
    <property type="match status" value="1"/>
</dbReference>
<organism evidence="9 10">
    <name type="scientific">Sporomusa ovata</name>
    <dbReference type="NCBI Taxonomy" id="2378"/>
    <lineage>
        <taxon>Bacteria</taxon>
        <taxon>Bacillati</taxon>
        <taxon>Bacillota</taxon>
        <taxon>Negativicutes</taxon>
        <taxon>Selenomonadales</taxon>
        <taxon>Sporomusaceae</taxon>
        <taxon>Sporomusa</taxon>
    </lineage>
</organism>
<comment type="similarity">
    <text evidence="3 7">Belongs to the peptidase S26 family.</text>
</comment>
<protein>
    <recommendedName>
        <fullName evidence="4 7">Signal peptidase I</fullName>
        <ecNumber evidence="4 7">3.4.21.89</ecNumber>
    </recommendedName>
</protein>
<evidence type="ECO:0000256" key="4">
    <source>
        <dbReference type="ARBA" id="ARBA00013208"/>
    </source>
</evidence>
<dbReference type="SUPFAM" id="SSF51306">
    <property type="entry name" value="LexA/Signal peptidase"/>
    <property type="match status" value="1"/>
</dbReference>
<evidence type="ECO:0000313" key="9">
    <source>
        <dbReference type="EMBL" id="CQR70925.1"/>
    </source>
</evidence>
<dbReference type="InterPro" id="IPR019533">
    <property type="entry name" value="Peptidase_S26"/>
</dbReference>